<evidence type="ECO:0008006" key="3">
    <source>
        <dbReference type="Google" id="ProtNLM"/>
    </source>
</evidence>
<name>A0ABD3P958_9STRA</name>
<proteinExistence type="predicted"/>
<sequence>FRPSDNNHAAFVPTHIVSICAQHLLDVRRRGVALSSSSFDDGAIVADDCRHRFAAVNCVSVMGADDDNFSFDFDSFHASFHASRGDVLMVLAALAYAIGSVRPSTEAVLSVALCAWLAYVGSGNDMPPRFLSSSELPTFRWLLTSAHLYAELLEPKALGDPARLTPRSIRANFTLGGVERQWKRGGGEGERDEIEAP</sequence>
<dbReference type="AlphaFoldDB" id="A0ABD3P958"/>
<dbReference type="Proteomes" id="UP001530315">
    <property type="component" value="Unassembled WGS sequence"/>
</dbReference>
<keyword evidence="2" id="KW-1185">Reference proteome</keyword>
<accession>A0ABD3P958</accession>
<evidence type="ECO:0000313" key="2">
    <source>
        <dbReference type="Proteomes" id="UP001530315"/>
    </source>
</evidence>
<dbReference type="EMBL" id="JALLAZ020000949">
    <property type="protein sequence ID" value="KAL3783918.1"/>
    <property type="molecule type" value="Genomic_DNA"/>
</dbReference>
<organism evidence="1 2">
    <name type="scientific">Stephanodiscus triporus</name>
    <dbReference type="NCBI Taxonomy" id="2934178"/>
    <lineage>
        <taxon>Eukaryota</taxon>
        <taxon>Sar</taxon>
        <taxon>Stramenopiles</taxon>
        <taxon>Ochrophyta</taxon>
        <taxon>Bacillariophyta</taxon>
        <taxon>Coscinodiscophyceae</taxon>
        <taxon>Thalassiosirophycidae</taxon>
        <taxon>Stephanodiscales</taxon>
        <taxon>Stephanodiscaceae</taxon>
        <taxon>Stephanodiscus</taxon>
    </lineage>
</organism>
<gene>
    <name evidence="1" type="ORF">ACHAW5_011041</name>
</gene>
<evidence type="ECO:0000313" key="1">
    <source>
        <dbReference type="EMBL" id="KAL3783918.1"/>
    </source>
</evidence>
<reference evidence="1 2" key="1">
    <citation type="submission" date="2024-10" db="EMBL/GenBank/DDBJ databases">
        <title>Updated reference genomes for cyclostephanoid diatoms.</title>
        <authorList>
            <person name="Roberts W.R."/>
            <person name="Alverson A.J."/>
        </authorList>
    </citation>
    <scope>NUCLEOTIDE SEQUENCE [LARGE SCALE GENOMIC DNA]</scope>
    <source>
        <strain evidence="1 2">AJA276-08</strain>
    </source>
</reference>
<protein>
    <recommendedName>
        <fullName evidence="3">Anaphase-promoting complex subunit 1</fullName>
    </recommendedName>
</protein>
<comment type="caution">
    <text evidence="1">The sequence shown here is derived from an EMBL/GenBank/DDBJ whole genome shotgun (WGS) entry which is preliminary data.</text>
</comment>
<feature type="non-terminal residue" evidence="1">
    <location>
        <position position="1"/>
    </location>
</feature>